<organism evidence="2 3">
    <name type="scientific">Cotesia glomerata</name>
    <name type="common">Lepidopteran parasitic wasp</name>
    <name type="synonym">Apanteles glomeratus</name>
    <dbReference type="NCBI Taxonomy" id="32391"/>
    <lineage>
        <taxon>Eukaryota</taxon>
        <taxon>Metazoa</taxon>
        <taxon>Ecdysozoa</taxon>
        <taxon>Arthropoda</taxon>
        <taxon>Hexapoda</taxon>
        <taxon>Insecta</taxon>
        <taxon>Pterygota</taxon>
        <taxon>Neoptera</taxon>
        <taxon>Endopterygota</taxon>
        <taxon>Hymenoptera</taxon>
        <taxon>Apocrita</taxon>
        <taxon>Ichneumonoidea</taxon>
        <taxon>Braconidae</taxon>
        <taxon>Microgastrinae</taxon>
        <taxon>Cotesia</taxon>
    </lineage>
</organism>
<name>A0AAV7IAA3_COTGL</name>
<dbReference type="Proteomes" id="UP000826195">
    <property type="component" value="Unassembled WGS sequence"/>
</dbReference>
<reference evidence="2 3" key="1">
    <citation type="journal article" date="2021" name="J. Hered.">
        <title>A chromosome-level genome assembly of the parasitoid wasp, Cotesia glomerata (Hymenoptera: Braconidae).</title>
        <authorList>
            <person name="Pinto B.J."/>
            <person name="Weis J.J."/>
            <person name="Gamble T."/>
            <person name="Ode P.J."/>
            <person name="Paul R."/>
            <person name="Zaspel J.M."/>
        </authorList>
    </citation>
    <scope>NUCLEOTIDE SEQUENCE [LARGE SCALE GENOMIC DNA]</scope>
    <source>
        <strain evidence="2">CgM1</strain>
    </source>
</reference>
<accession>A0AAV7IAA3</accession>
<feature type="transmembrane region" description="Helical" evidence="1">
    <location>
        <begin position="21"/>
        <end position="45"/>
    </location>
</feature>
<feature type="transmembrane region" description="Helical" evidence="1">
    <location>
        <begin position="128"/>
        <end position="150"/>
    </location>
</feature>
<evidence type="ECO:0000313" key="3">
    <source>
        <dbReference type="Proteomes" id="UP000826195"/>
    </source>
</evidence>
<evidence type="ECO:0000256" key="1">
    <source>
        <dbReference type="SAM" id="Phobius"/>
    </source>
</evidence>
<keyword evidence="1" id="KW-0472">Membrane</keyword>
<keyword evidence="1" id="KW-0812">Transmembrane</keyword>
<feature type="transmembrane region" description="Helical" evidence="1">
    <location>
        <begin position="91"/>
        <end position="108"/>
    </location>
</feature>
<sequence length="165" mass="18584">MHDFVSMVQATVNEPLEDRSANILITCKLCGAIFCLAGTLTLIILPPTFLSCCATSILFPTFIPGYLIINIVGFLSNYLRQEFHLMVDISFSALALLINLFFIAYIISDWSLLFVKMSDTDYAHHYGFEYFVLAVLSLFNFIASLVQLIICGREIYISATLEEEI</sequence>
<dbReference type="EMBL" id="JAHXZJ010002237">
    <property type="protein sequence ID" value="KAH0546288.1"/>
    <property type="molecule type" value="Genomic_DNA"/>
</dbReference>
<feature type="transmembrane region" description="Helical" evidence="1">
    <location>
        <begin position="57"/>
        <end position="79"/>
    </location>
</feature>
<proteinExistence type="predicted"/>
<keyword evidence="1" id="KW-1133">Transmembrane helix</keyword>
<evidence type="ECO:0000313" key="2">
    <source>
        <dbReference type="EMBL" id="KAH0546288.1"/>
    </source>
</evidence>
<comment type="caution">
    <text evidence="2">The sequence shown here is derived from an EMBL/GenBank/DDBJ whole genome shotgun (WGS) entry which is preliminary data.</text>
</comment>
<keyword evidence="3" id="KW-1185">Reference proteome</keyword>
<dbReference type="AlphaFoldDB" id="A0AAV7IAA3"/>
<gene>
    <name evidence="2" type="ORF">KQX54_007890</name>
</gene>
<protein>
    <submittedName>
        <fullName evidence="2">Uncharacterized protein</fullName>
    </submittedName>
</protein>